<keyword evidence="2" id="KW-1185">Reference proteome</keyword>
<comment type="caution">
    <text evidence="1">The sequence shown here is derived from an EMBL/GenBank/DDBJ whole genome shotgun (WGS) entry which is preliminary data.</text>
</comment>
<name>A0ACB9E9Q7_9ASTR</name>
<reference evidence="2" key="1">
    <citation type="journal article" date="2022" name="Mol. Ecol. Resour.">
        <title>The genomes of chicory, endive, great burdock and yacon provide insights into Asteraceae palaeo-polyploidization history and plant inulin production.</title>
        <authorList>
            <person name="Fan W."/>
            <person name="Wang S."/>
            <person name="Wang H."/>
            <person name="Wang A."/>
            <person name="Jiang F."/>
            <person name="Liu H."/>
            <person name="Zhao H."/>
            <person name="Xu D."/>
            <person name="Zhang Y."/>
        </authorList>
    </citation>
    <scope>NUCLEOTIDE SEQUENCE [LARGE SCALE GENOMIC DNA]</scope>
    <source>
        <strain evidence="2">cv. Yunnan</strain>
    </source>
</reference>
<gene>
    <name evidence="1" type="ORF">L1987_55140</name>
</gene>
<accession>A0ACB9E9Q7</accession>
<proteinExistence type="predicted"/>
<dbReference type="Proteomes" id="UP001056120">
    <property type="component" value="Linkage Group LG18"/>
</dbReference>
<sequence>MVAINRFVHVGISISSVTSVRSQKWLKNITGGAECQAWIKYDSVSNNLSVSFTGFDENNTVVHQDGLVYTVDLRKELPEWVIFGFSAATGASFQKNNVRSWAFDSSDLQIDEKSADPVKKKKSNVTKVGIIVGLSVLVILLSMLAFFLWRRQKKISEQEAYENSSDVEMDNEFEQGTGPKRFLYQELAHSTSDFAEEEKLGEGVEVLKNLKYCKMLVESSRLL</sequence>
<protein>
    <submittedName>
        <fullName evidence="1">Uncharacterized protein</fullName>
    </submittedName>
</protein>
<organism evidence="1 2">
    <name type="scientific">Smallanthus sonchifolius</name>
    <dbReference type="NCBI Taxonomy" id="185202"/>
    <lineage>
        <taxon>Eukaryota</taxon>
        <taxon>Viridiplantae</taxon>
        <taxon>Streptophyta</taxon>
        <taxon>Embryophyta</taxon>
        <taxon>Tracheophyta</taxon>
        <taxon>Spermatophyta</taxon>
        <taxon>Magnoliopsida</taxon>
        <taxon>eudicotyledons</taxon>
        <taxon>Gunneridae</taxon>
        <taxon>Pentapetalae</taxon>
        <taxon>asterids</taxon>
        <taxon>campanulids</taxon>
        <taxon>Asterales</taxon>
        <taxon>Asteraceae</taxon>
        <taxon>Asteroideae</taxon>
        <taxon>Heliantheae alliance</taxon>
        <taxon>Millerieae</taxon>
        <taxon>Smallanthus</taxon>
    </lineage>
</organism>
<evidence type="ECO:0000313" key="2">
    <source>
        <dbReference type="Proteomes" id="UP001056120"/>
    </source>
</evidence>
<dbReference type="EMBL" id="CM042035">
    <property type="protein sequence ID" value="KAI3755343.1"/>
    <property type="molecule type" value="Genomic_DNA"/>
</dbReference>
<evidence type="ECO:0000313" key="1">
    <source>
        <dbReference type="EMBL" id="KAI3755343.1"/>
    </source>
</evidence>
<reference evidence="1 2" key="2">
    <citation type="journal article" date="2022" name="Mol. Ecol. Resour.">
        <title>The genomes of chicory, endive, great burdock and yacon provide insights into Asteraceae paleo-polyploidization history and plant inulin production.</title>
        <authorList>
            <person name="Fan W."/>
            <person name="Wang S."/>
            <person name="Wang H."/>
            <person name="Wang A."/>
            <person name="Jiang F."/>
            <person name="Liu H."/>
            <person name="Zhao H."/>
            <person name="Xu D."/>
            <person name="Zhang Y."/>
        </authorList>
    </citation>
    <scope>NUCLEOTIDE SEQUENCE [LARGE SCALE GENOMIC DNA]</scope>
    <source>
        <strain evidence="2">cv. Yunnan</strain>
        <tissue evidence="1">Leaves</tissue>
    </source>
</reference>